<organism evidence="2 3">
    <name type="scientific">Cyanistes caeruleus</name>
    <name type="common">Eurasian blue tit</name>
    <name type="synonym">Parus caeruleus</name>
    <dbReference type="NCBI Taxonomy" id="156563"/>
    <lineage>
        <taxon>Eukaryota</taxon>
        <taxon>Metazoa</taxon>
        <taxon>Chordata</taxon>
        <taxon>Craniata</taxon>
        <taxon>Vertebrata</taxon>
        <taxon>Euteleostomi</taxon>
        <taxon>Archelosauria</taxon>
        <taxon>Archosauria</taxon>
        <taxon>Dinosauria</taxon>
        <taxon>Saurischia</taxon>
        <taxon>Theropoda</taxon>
        <taxon>Coelurosauria</taxon>
        <taxon>Aves</taxon>
        <taxon>Neognathae</taxon>
        <taxon>Neoaves</taxon>
        <taxon>Telluraves</taxon>
        <taxon>Australaves</taxon>
        <taxon>Passeriformes</taxon>
        <taxon>Paridae</taxon>
        <taxon>Cyanistes</taxon>
    </lineage>
</organism>
<evidence type="ECO:0000256" key="1">
    <source>
        <dbReference type="SAM" id="MobiDB-lite"/>
    </source>
</evidence>
<feature type="compositionally biased region" description="Polar residues" evidence="1">
    <location>
        <begin position="161"/>
        <end position="171"/>
    </location>
</feature>
<sequence>PCPACPCLPPVPHGKAGLGLNPSRCPPSILSPSWGSRDIPHPSCHHPGDPEISHIHPVTILGLQRCPPSILSPSWGSRDIPHPSCHRPGDPGMSHIHPVTILWHQGCPTSILSPFWAGPSQAHLHHMWRLLPHCSLQMKMSKPPAPRENPQSLCKAGLAPSGQTHPSQAPQEETPVLPSLSTGVMAQLPLLVATGTGLQLLPSCKSPAWSRFVAGACPCSELV</sequence>
<proteinExistence type="predicted"/>
<keyword evidence="3" id="KW-1185">Reference proteome</keyword>
<evidence type="ECO:0000313" key="3">
    <source>
        <dbReference type="Proteomes" id="UP000694410"/>
    </source>
</evidence>
<feature type="region of interest" description="Disordered" evidence="1">
    <location>
        <begin position="140"/>
        <end position="176"/>
    </location>
</feature>
<dbReference type="AlphaFoldDB" id="A0A8C0VA26"/>
<dbReference type="Ensembl" id="ENSCCET00000032029.1">
    <property type="protein sequence ID" value="ENSCCEP00000021083.1"/>
    <property type="gene ID" value="ENSCCEG00000019134.1"/>
</dbReference>
<reference evidence="2" key="1">
    <citation type="submission" date="2025-08" db="UniProtKB">
        <authorList>
            <consortium name="Ensembl"/>
        </authorList>
    </citation>
    <scope>IDENTIFICATION</scope>
</reference>
<evidence type="ECO:0000313" key="2">
    <source>
        <dbReference type="Ensembl" id="ENSCCEP00000021083.1"/>
    </source>
</evidence>
<dbReference type="Proteomes" id="UP000694410">
    <property type="component" value="Unplaced"/>
</dbReference>
<name>A0A8C0VA26_CYACU</name>
<reference evidence="2" key="2">
    <citation type="submission" date="2025-09" db="UniProtKB">
        <authorList>
            <consortium name="Ensembl"/>
        </authorList>
    </citation>
    <scope>IDENTIFICATION</scope>
</reference>
<accession>A0A8C0VA26</accession>
<protein>
    <submittedName>
        <fullName evidence="2">Uncharacterized protein</fullName>
    </submittedName>
</protein>